<feature type="compositionally biased region" description="Low complexity" evidence="1">
    <location>
        <begin position="1"/>
        <end position="25"/>
    </location>
</feature>
<feature type="compositionally biased region" description="Basic residues" evidence="1">
    <location>
        <begin position="76"/>
        <end position="88"/>
    </location>
</feature>
<gene>
    <name evidence="2" type="ORF">PHMEG_00011365</name>
</gene>
<protein>
    <submittedName>
        <fullName evidence="2">Uncharacterized protein</fullName>
    </submittedName>
</protein>
<dbReference type="STRING" id="4795.A0A225WDF3"/>
<evidence type="ECO:0000313" key="2">
    <source>
        <dbReference type="EMBL" id="OWZ15057.1"/>
    </source>
</evidence>
<name>A0A225WDF3_9STRA</name>
<proteinExistence type="predicted"/>
<accession>A0A225WDF3</accession>
<evidence type="ECO:0000256" key="1">
    <source>
        <dbReference type="SAM" id="MobiDB-lite"/>
    </source>
</evidence>
<feature type="region of interest" description="Disordered" evidence="1">
    <location>
        <begin position="1"/>
        <end position="119"/>
    </location>
</feature>
<keyword evidence="3" id="KW-1185">Reference proteome</keyword>
<dbReference type="Proteomes" id="UP000198211">
    <property type="component" value="Unassembled WGS sequence"/>
</dbReference>
<dbReference type="AlphaFoldDB" id="A0A225WDF3"/>
<comment type="caution">
    <text evidence="2">The sequence shown here is derived from an EMBL/GenBank/DDBJ whole genome shotgun (WGS) entry which is preliminary data.</text>
</comment>
<evidence type="ECO:0000313" key="3">
    <source>
        <dbReference type="Proteomes" id="UP000198211"/>
    </source>
</evidence>
<organism evidence="2 3">
    <name type="scientific">Phytophthora megakarya</name>
    <dbReference type="NCBI Taxonomy" id="4795"/>
    <lineage>
        <taxon>Eukaryota</taxon>
        <taxon>Sar</taxon>
        <taxon>Stramenopiles</taxon>
        <taxon>Oomycota</taxon>
        <taxon>Peronosporomycetes</taxon>
        <taxon>Peronosporales</taxon>
        <taxon>Peronosporaceae</taxon>
        <taxon>Phytophthora</taxon>
    </lineage>
</organism>
<sequence>MSTRATPGTTSAPSSPSSRAPAAPTNSESQAAARADVVDPWTATITRRVSDPPLRSSKPVAAKSVGEALTTDGRKGRGRQRMALKKSPHVAAAASVSESEEKAPAPTTERPKKTPVPAPEVVVTSSRAEGFDLNSFLDSFQPGVAVGASTACSSPQETGSTRVKEPVSTPEVLRLIEELRAPKMEVHQLRGFVGASEGPVAVSASATVENTKGELPPAEVFYWTSGSFPDSSKKAKGATIPHKPTCRLRAAKSLSVMSFVLWLRKLDCVKFYVTPTILMAIFSGRLGSRGLSLLHYRESTEVEYLEDVNVNFTNDFSPSTALPAASTCCTTYDDILDAVHGLSALGQECSMTICANLRLVPEPSSARTIAPILRAPVRASWVVRSAILTDDPRWWTNYCESLKAIDYQSHV</sequence>
<reference evidence="3" key="1">
    <citation type="submission" date="2017-03" db="EMBL/GenBank/DDBJ databases">
        <title>Phytopthora megakarya and P. palmivora, two closely related causual agents of cacao black pod achieved similar genome size and gene model numbers by different mechanisms.</title>
        <authorList>
            <person name="Ali S."/>
            <person name="Shao J."/>
            <person name="Larry D.J."/>
            <person name="Kronmiller B."/>
            <person name="Shen D."/>
            <person name="Strem M.D."/>
            <person name="Melnick R.L."/>
            <person name="Guiltinan M.J."/>
            <person name="Tyler B.M."/>
            <person name="Meinhardt L.W."/>
            <person name="Bailey B.A."/>
        </authorList>
    </citation>
    <scope>NUCLEOTIDE SEQUENCE [LARGE SCALE GENOMIC DNA]</scope>
    <source>
        <strain evidence="3">zdho120</strain>
    </source>
</reference>
<dbReference type="EMBL" id="NBNE01001201">
    <property type="protein sequence ID" value="OWZ15057.1"/>
    <property type="molecule type" value="Genomic_DNA"/>
</dbReference>